<dbReference type="Proteomes" id="UP000018208">
    <property type="component" value="Unassembled WGS sequence"/>
</dbReference>
<keyword evidence="3" id="KW-1185">Reference proteome</keyword>
<evidence type="ECO:0000313" key="3">
    <source>
        <dbReference type="Proteomes" id="UP000018208"/>
    </source>
</evidence>
<name>V6LK01_9EUKA</name>
<organism evidence="1">
    <name type="scientific">Spironucleus salmonicida</name>
    <dbReference type="NCBI Taxonomy" id="348837"/>
    <lineage>
        <taxon>Eukaryota</taxon>
        <taxon>Metamonada</taxon>
        <taxon>Diplomonadida</taxon>
        <taxon>Hexamitidae</taxon>
        <taxon>Hexamitinae</taxon>
        <taxon>Spironucleus</taxon>
    </lineage>
</organism>
<dbReference type="EMBL" id="AUWU02000005">
    <property type="protein sequence ID" value="KAH0573280.1"/>
    <property type="molecule type" value="Genomic_DNA"/>
</dbReference>
<sequence>MNHVQIQQLNDLLSLTLTPNIRFILTQRIQTAMKTKSLQNFRSSTMTVSPLINPISLYDVLRRIPIYADLPFLQFGEIVACLSKILENFKIQTGARSQTTQAAANDLQELIMSLSSEIASQQLEFTLSIPFDVLFTQALEAFPVITEKQEKQQPPTSSDLEALKEQFMQMRSHHAKALVISRFLRECGVQAIDLIQAQGAFEIDFTALPSQMFWKLASIVKKYAPKTKLIE</sequence>
<accession>V6LK01</accession>
<dbReference type="VEuPathDB" id="GiardiaDB:SS50377_25400"/>
<reference evidence="2" key="2">
    <citation type="submission" date="2020-12" db="EMBL/GenBank/DDBJ databases">
        <title>New Spironucleus salmonicida genome in near-complete chromosomes.</title>
        <authorList>
            <person name="Xu F."/>
            <person name="Kurt Z."/>
            <person name="Jimenez-Gonzalez A."/>
            <person name="Astvaldsson A."/>
            <person name="Andersson J.O."/>
            <person name="Svard S.G."/>
        </authorList>
    </citation>
    <scope>NUCLEOTIDE SEQUENCE</scope>
    <source>
        <strain evidence="2">ATCC 50377</strain>
    </source>
</reference>
<dbReference type="EMBL" id="KI546101">
    <property type="protein sequence ID" value="EST44945.1"/>
    <property type="molecule type" value="Genomic_DNA"/>
</dbReference>
<evidence type="ECO:0000313" key="1">
    <source>
        <dbReference type="EMBL" id="EST44945.1"/>
    </source>
</evidence>
<gene>
    <name evidence="1" type="ORF">SS50377_14962</name>
    <name evidence="2" type="ORF">SS50377_25400</name>
</gene>
<evidence type="ECO:0000313" key="2">
    <source>
        <dbReference type="EMBL" id="KAH0573280.1"/>
    </source>
</evidence>
<reference evidence="1 2" key="1">
    <citation type="journal article" date="2014" name="PLoS Genet.">
        <title>The Genome of Spironucleus salmonicida Highlights a Fish Pathogen Adapted to Fluctuating Environments.</title>
        <authorList>
            <person name="Xu F."/>
            <person name="Jerlstrom-Hultqvist J."/>
            <person name="Einarsson E."/>
            <person name="Astvaldsson A."/>
            <person name="Svard S.G."/>
            <person name="Andersson J.O."/>
        </authorList>
    </citation>
    <scope>NUCLEOTIDE SEQUENCE</scope>
    <source>
        <strain evidence="2">ATCC 50377</strain>
    </source>
</reference>
<proteinExistence type="predicted"/>
<protein>
    <submittedName>
        <fullName evidence="1">Uncharacterized protein</fullName>
    </submittedName>
</protein>
<dbReference type="OrthoDB" id="10248711at2759"/>
<dbReference type="AlphaFoldDB" id="V6LK01"/>